<protein>
    <submittedName>
        <fullName evidence="3">MmgE/PrpD family protein</fullName>
    </submittedName>
</protein>
<evidence type="ECO:0000256" key="1">
    <source>
        <dbReference type="ARBA" id="ARBA00006174"/>
    </source>
</evidence>
<dbReference type="PANTHER" id="PTHR16943:SF8">
    <property type="entry name" value="2-METHYLCITRATE DEHYDRATASE"/>
    <property type="match status" value="1"/>
</dbReference>
<dbReference type="AlphaFoldDB" id="A0A941FU82"/>
<dbReference type="PANTHER" id="PTHR16943">
    <property type="entry name" value="2-METHYLCITRATE DEHYDRATASE-RELATED"/>
    <property type="match status" value="1"/>
</dbReference>
<feature type="domain" description="MmgE/PrpD N-terminal" evidence="2">
    <location>
        <begin position="19"/>
        <end position="112"/>
    </location>
</feature>
<evidence type="ECO:0000313" key="4">
    <source>
        <dbReference type="Proteomes" id="UP000680045"/>
    </source>
</evidence>
<evidence type="ECO:0000313" key="3">
    <source>
        <dbReference type="EMBL" id="MBR8646182.1"/>
    </source>
</evidence>
<comment type="similarity">
    <text evidence="1">Belongs to the PrpD family.</text>
</comment>
<dbReference type="Gene3D" id="1.10.4100.10">
    <property type="entry name" value="2-methylcitrate dehydratase PrpD"/>
    <property type="match status" value="1"/>
</dbReference>
<proteinExistence type="inferred from homology"/>
<name>A0A941FU82_9BACI</name>
<evidence type="ECO:0000259" key="2">
    <source>
        <dbReference type="Pfam" id="PF03972"/>
    </source>
</evidence>
<organism evidence="3 4">
    <name type="scientific">Peribacillus frigoritolerans</name>
    <dbReference type="NCBI Taxonomy" id="450367"/>
    <lineage>
        <taxon>Bacteria</taxon>
        <taxon>Bacillati</taxon>
        <taxon>Bacillota</taxon>
        <taxon>Bacilli</taxon>
        <taxon>Bacillales</taxon>
        <taxon>Bacillaceae</taxon>
        <taxon>Peribacillus</taxon>
    </lineage>
</organism>
<dbReference type="SUPFAM" id="SSF103378">
    <property type="entry name" value="2-methylcitrate dehydratase PrpD"/>
    <property type="match status" value="1"/>
</dbReference>
<gene>
    <name evidence="3" type="ORF">KEH51_27050</name>
</gene>
<comment type="caution">
    <text evidence="3">The sequence shown here is derived from an EMBL/GenBank/DDBJ whole genome shotgun (WGS) entry which is preliminary data.</text>
</comment>
<dbReference type="InterPro" id="IPR036148">
    <property type="entry name" value="MmgE/PrpD_sf"/>
</dbReference>
<reference evidence="3" key="1">
    <citation type="submission" date="2021-04" db="EMBL/GenBank/DDBJ databases">
        <title>Whole genome sequencing of Enterococci isolates from hospitalized patients.</title>
        <authorList>
            <person name="Ogoti B.M."/>
            <person name="Onyambu F.G."/>
        </authorList>
    </citation>
    <scope>NUCLEOTIDE SEQUENCE</scope>
    <source>
        <strain evidence="3">242</strain>
    </source>
</reference>
<dbReference type="GO" id="GO:0016829">
    <property type="term" value="F:lyase activity"/>
    <property type="evidence" value="ECO:0007669"/>
    <property type="project" value="InterPro"/>
</dbReference>
<dbReference type="Pfam" id="PF03972">
    <property type="entry name" value="MmgE_PrpD_N"/>
    <property type="match status" value="1"/>
</dbReference>
<dbReference type="EMBL" id="JAGTPW010000075">
    <property type="protein sequence ID" value="MBR8646182.1"/>
    <property type="molecule type" value="Genomic_DNA"/>
</dbReference>
<dbReference type="InterPro" id="IPR045336">
    <property type="entry name" value="MmgE_PrpD_N"/>
</dbReference>
<accession>A0A941FU82</accession>
<sequence>MNTERLSEMIYHSNPLVNEGVLQAAIDGLLDYLAVSYQTKSEKEIKILKQIILEEGGNGTSYLIGSHIHATRSQAALFNGFQAHLLDYDDVHSDVRGHPSAVILSALLAVGEPEMTGKRF</sequence>
<dbReference type="Proteomes" id="UP000680045">
    <property type="component" value="Unassembled WGS sequence"/>
</dbReference>
<dbReference type="InterPro" id="IPR042183">
    <property type="entry name" value="MmgE/PrpD_sf_1"/>
</dbReference>
<dbReference type="InterPro" id="IPR005656">
    <property type="entry name" value="MmgE_PrpD"/>
</dbReference>